<organism evidence="7 8">
    <name type="scientific">Biomphalaria pfeifferi</name>
    <name type="common">Bloodfluke planorb</name>
    <name type="synonym">Freshwater snail</name>
    <dbReference type="NCBI Taxonomy" id="112525"/>
    <lineage>
        <taxon>Eukaryota</taxon>
        <taxon>Metazoa</taxon>
        <taxon>Spiralia</taxon>
        <taxon>Lophotrochozoa</taxon>
        <taxon>Mollusca</taxon>
        <taxon>Gastropoda</taxon>
        <taxon>Heterobranchia</taxon>
        <taxon>Euthyneura</taxon>
        <taxon>Panpulmonata</taxon>
        <taxon>Hygrophila</taxon>
        <taxon>Lymnaeoidea</taxon>
        <taxon>Planorbidae</taxon>
        <taxon>Biomphalaria</taxon>
    </lineage>
</organism>
<dbReference type="PANTHER" id="PTHR23510:SF16">
    <property type="entry name" value="MAJOR FACILITATOR SUPERFAMILY (MFS) PROFILE DOMAIN-CONTAINING PROTEIN"/>
    <property type="match status" value="1"/>
</dbReference>
<dbReference type="InterPro" id="IPR051068">
    <property type="entry name" value="MFS_Domain-Containing_Protein"/>
</dbReference>
<comment type="subcellular location">
    <subcellularLocation>
        <location evidence="1">Membrane</location>
        <topology evidence="1">Multi-pass membrane protein</topology>
    </subcellularLocation>
</comment>
<dbReference type="GO" id="GO:0022857">
    <property type="term" value="F:transmembrane transporter activity"/>
    <property type="evidence" value="ECO:0007669"/>
    <property type="project" value="InterPro"/>
</dbReference>
<gene>
    <name evidence="7" type="ORF">Bpfe_006837</name>
</gene>
<dbReference type="Gene3D" id="1.20.1250.20">
    <property type="entry name" value="MFS general substrate transporter like domains"/>
    <property type="match status" value="2"/>
</dbReference>
<feature type="region of interest" description="Disordered" evidence="5">
    <location>
        <begin position="655"/>
        <end position="697"/>
    </location>
</feature>
<name>A0AAD8BZH9_BIOPF</name>
<feature type="transmembrane region" description="Helical" evidence="6">
    <location>
        <begin position="620"/>
        <end position="641"/>
    </location>
</feature>
<feature type="compositionally biased region" description="Polar residues" evidence="5">
    <location>
        <begin position="683"/>
        <end position="697"/>
    </location>
</feature>
<evidence type="ECO:0000313" key="8">
    <source>
        <dbReference type="Proteomes" id="UP001233172"/>
    </source>
</evidence>
<comment type="caution">
    <text evidence="7">The sequence shown here is derived from an EMBL/GenBank/DDBJ whole genome shotgun (WGS) entry which is preliminary data.</text>
</comment>
<feature type="transmembrane region" description="Helical" evidence="6">
    <location>
        <begin position="525"/>
        <end position="544"/>
    </location>
</feature>
<keyword evidence="4 6" id="KW-0472">Membrane</keyword>
<feature type="transmembrane region" description="Helical" evidence="6">
    <location>
        <begin position="51"/>
        <end position="72"/>
    </location>
</feature>
<sequence length="723" mass="80679">MATVKTKKRMMYAVFVIIFISGGVEYDPYSWTVILPTLWLYLHTSYDSPEYMLGLVLSAYSVAAFFSSPLFGRLSDRIRCTKQIFLVCSTFELVGSFLYFVGISQWLCVGSRFISGFGAASEAIALAEVSRYTTEKERTGIISNLVASRQIALLIGPGLNVFLREANFTIGIFEVNKFSSPGAFLVIMWSLLLLIILTLYTEPKHIYAEIEIENRRDRVQEINVPSPHNEPNTETSQRHEERGAIDHTVYSTDSVSVASTSSFQTKHLLLSCEREDFVYPPLSHDTVSQGHQEPTPRESPFLSDASDSEASSHFHDTRPPTLSSEDSADTITNENQEVVPGTPKFELSCSMDLLISAERIINSSHWVNRPLCESEPWKKDELYFNEDHFGLRVDSTDANERSPLMGRHSVLRSSNSRFMKSQGYNEPYIERSLSALLDDPIAREGKMGFFCNEYIRDEIIAIVCLLFCAMFSQVCVETMVLPLTLKYLNFDELENSLLYCACGVEIIIVFLIMSRLSRCLSDRVMMMFGAIMILASNIWLLWYLPSAPPHNLIQNLPYFTIAVFLDILSLPFLLVCSTSLYSKLTRKETAGLSQGLRRGVVGLGTIIAPLWGSSAVNQPYVLLGVLVALQALSLVLCVLSFKRLVPTTASSVSVVSPSTSRTRSPAHSSSFRNYSSNSNNANIQVPNSRSAHSTPYGSIQRSLAGSSYHSVNSLAEDRALLRA</sequence>
<feature type="region of interest" description="Disordered" evidence="5">
    <location>
        <begin position="222"/>
        <end position="241"/>
    </location>
</feature>
<feature type="compositionally biased region" description="Polar residues" evidence="5">
    <location>
        <begin position="320"/>
        <end position="336"/>
    </location>
</feature>
<dbReference type="GO" id="GO:0016020">
    <property type="term" value="C:membrane"/>
    <property type="evidence" value="ECO:0007669"/>
    <property type="project" value="UniProtKB-SubCell"/>
</dbReference>
<dbReference type="SUPFAM" id="SSF103473">
    <property type="entry name" value="MFS general substrate transporter"/>
    <property type="match status" value="1"/>
</dbReference>
<feature type="transmembrane region" description="Helical" evidence="6">
    <location>
        <begin position="556"/>
        <end position="575"/>
    </location>
</feature>
<dbReference type="EMBL" id="JASAOG010000020">
    <property type="protein sequence ID" value="KAK0063686.1"/>
    <property type="molecule type" value="Genomic_DNA"/>
</dbReference>
<accession>A0AAD8BZH9</accession>
<dbReference type="PANTHER" id="PTHR23510">
    <property type="entry name" value="INNER MEMBRANE TRANSPORT PROTEIN YAJR"/>
    <property type="match status" value="1"/>
</dbReference>
<proteinExistence type="predicted"/>
<keyword evidence="8" id="KW-1185">Reference proteome</keyword>
<evidence type="ECO:0000256" key="4">
    <source>
        <dbReference type="ARBA" id="ARBA00023136"/>
    </source>
</evidence>
<feature type="transmembrane region" description="Helical" evidence="6">
    <location>
        <begin position="596"/>
        <end position="614"/>
    </location>
</feature>
<feature type="transmembrane region" description="Helical" evidence="6">
    <location>
        <begin position="84"/>
        <end position="107"/>
    </location>
</feature>
<feature type="compositionally biased region" description="Low complexity" evidence="5">
    <location>
        <begin position="655"/>
        <end position="682"/>
    </location>
</feature>
<feature type="transmembrane region" description="Helical" evidence="6">
    <location>
        <begin position="496"/>
        <end position="513"/>
    </location>
</feature>
<dbReference type="AlphaFoldDB" id="A0AAD8BZH9"/>
<feature type="region of interest" description="Disordered" evidence="5">
    <location>
        <begin position="281"/>
        <end position="342"/>
    </location>
</feature>
<feature type="transmembrane region" description="Helical" evidence="6">
    <location>
        <begin position="183"/>
        <end position="200"/>
    </location>
</feature>
<dbReference type="Proteomes" id="UP001233172">
    <property type="component" value="Unassembled WGS sequence"/>
</dbReference>
<evidence type="ECO:0000313" key="7">
    <source>
        <dbReference type="EMBL" id="KAK0063686.1"/>
    </source>
</evidence>
<reference evidence="7" key="2">
    <citation type="submission" date="2023-04" db="EMBL/GenBank/DDBJ databases">
        <authorList>
            <person name="Bu L."/>
            <person name="Lu L."/>
            <person name="Laidemitt M.R."/>
            <person name="Zhang S.M."/>
            <person name="Mutuku M."/>
            <person name="Mkoji G."/>
            <person name="Steinauer M."/>
            <person name="Loker E.S."/>
        </authorList>
    </citation>
    <scope>NUCLEOTIDE SEQUENCE</scope>
    <source>
        <strain evidence="7">KasaAsao</strain>
        <tissue evidence="7">Whole Snail</tissue>
    </source>
</reference>
<evidence type="ECO:0000256" key="3">
    <source>
        <dbReference type="ARBA" id="ARBA00022989"/>
    </source>
</evidence>
<evidence type="ECO:0000256" key="5">
    <source>
        <dbReference type="SAM" id="MobiDB-lite"/>
    </source>
</evidence>
<evidence type="ECO:0000256" key="1">
    <source>
        <dbReference type="ARBA" id="ARBA00004141"/>
    </source>
</evidence>
<evidence type="ECO:0000256" key="2">
    <source>
        <dbReference type="ARBA" id="ARBA00022692"/>
    </source>
</evidence>
<reference evidence="7" key="1">
    <citation type="journal article" date="2023" name="PLoS Negl. Trop. Dis.">
        <title>A genome sequence for Biomphalaria pfeifferi, the major vector snail for the human-infecting parasite Schistosoma mansoni.</title>
        <authorList>
            <person name="Bu L."/>
            <person name="Lu L."/>
            <person name="Laidemitt M.R."/>
            <person name="Zhang S.M."/>
            <person name="Mutuku M."/>
            <person name="Mkoji G."/>
            <person name="Steinauer M."/>
            <person name="Loker E.S."/>
        </authorList>
    </citation>
    <scope>NUCLEOTIDE SEQUENCE</scope>
    <source>
        <strain evidence="7">KasaAsao</strain>
    </source>
</reference>
<protein>
    <submittedName>
        <fullName evidence="7">Major facilitator superfamily domain-containing protein 8</fullName>
    </submittedName>
</protein>
<feature type="transmembrane region" description="Helical" evidence="6">
    <location>
        <begin position="12"/>
        <end position="31"/>
    </location>
</feature>
<keyword evidence="3 6" id="KW-1133">Transmembrane helix</keyword>
<feature type="transmembrane region" description="Helical" evidence="6">
    <location>
        <begin position="459"/>
        <end position="484"/>
    </location>
</feature>
<evidence type="ECO:0000256" key="6">
    <source>
        <dbReference type="SAM" id="Phobius"/>
    </source>
</evidence>
<dbReference type="Pfam" id="PF07690">
    <property type="entry name" value="MFS_1"/>
    <property type="match status" value="2"/>
</dbReference>
<dbReference type="InterPro" id="IPR036259">
    <property type="entry name" value="MFS_trans_sf"/>
</dbReference>
<dbReference type="InterPro" id="IPR011701">
    <property type="entry name" value="MFS"/>
</dbReference>
<keyword evidence="2 6" id="KW-0812">Transmembrane</keyword>